<accession>A0ABR0NYG3</accession>
<keyword evidence="2" id="KW-1185">Reference proteome</keyword>
<reference evidence="1 2" key="1">
    <citation type="submission" date="2023-03" db="EMBL/GenBank/DDBJ databases">
        <title>WGS of Gossypium arboreum.</title>
        <authorList>
            <person name="Yu D."/>
        </authorList>
    </citation>
    <scope>NUCLEOTIDE SEQUENCE [LARGE SCALE GENOMIC DNA]</scope>
    <source>
        <tissue evidence="1">Leaf</tissue>
    </source>
</reference>
<dbReference type="EMBL" id="JARKNE010000008">
    <property type="protein sequence ID" value="KAK5811369.1"/>
    <property type="molecule type" value="Genomic_DNA"/>
</dbReference>
<proteinExistence type="predicted"/>
<evidence type="ECO:0000313" key="1">
    <source>
        <dbReference type="EMBL" id="KAK5811369.1"/>
    </source>
</evidence>
<gene>
    <name evidence="1" type="ORF">PVK06_026698</name>
</gene>
<evidence type="ECO:0000313" key="2">
    <source>
        <dbReference type="Proteomes" id="UP001358586"/>
    </source>
</evidence>
<organism evidence="1 2">
    <name type="scientific">Gossypium arboreum</name>
    <name type="common">Tree cotton</name>
    <name type="synonym">Gossypium nanking</name>
    <dbReference type="NCBI Taxonomy" id="29729"/>
    <lineage>
        <taxon>Eukaryota</taxon>
        <taxon>Viridiplantae</taxon>
        <taxon>Streptophyta</taxon>
        <taxon>Embryophyta</taxon>
        <taxon>Tracheophyta</taxon>
        <taxon>Spermatophyta</taxon>
        <taxon>Magnoliopsida</taxon>
        <taxon>eudicotyledons</taxon>
        <taxon>Gunneridae</taxon>
        <taxon>Pentapetalae</taxon>
        <taxon>rosids</taxon>
        <taxon>malvids</taxon>
        <taxon>Malvales</taxon>
        <taxon>Malvaceae</taxon>
        <taxon>Malvoideae</taxon>
        <taxon>Gossypium</taxon>
    </lineage>
</organism>
<sequence>MEHAFLSTLGTGALVSSVPTGHVFRWLVKHMALPTSSLGIYEIRLSIPLSRELFLRVVLAFLPYELIWESCELGLAAYNFALRSGHRSECEAKSHQEQWIATAL</sequence>
<dbReference type="Proteomes" id="UP001358586">
    <property type="component" value="Chromosome 8"/>
</dbReference>
<comment type="caution">
    <text evidence="1">The sequence shown here is derived from an EMBL/GenBank/DDBJ whole genome shotgun (WGS) entry which is preliminary data.</text>
</comment>
<name>A0ABR0NYG3_GOSAR</name>
<protein>
    <submittedName>
        <fullName evidence="1">Uncharacterized protein</fullName>
    </submittedName>
</protein>